<dbReference type="EMBL" id="JAWDGP010000724">
    <property type="protein sequence ID" value="KAK3798007.1"/>
    <property type="molecule type" value="Genomic_DNA"/>
</dbReference>
<gene>
    <name evidence="1" type="ORF">RRG08_034568</name>
</gene>
<proteinExistence type="predicted"/>
<dbReference type="Proteomes" id="UP001283361">
    <property type="component" value="Unassembled WGS sequence"/>
</dbReference>
<organism evidence="1 2">
    <name type="scientific">Elysia crispata</name>
    <name type="common">lettuce slug</name>
    <dbReference type="NCBI Taxonomy" id="231223"/>
    <lineage>
        <taxon>Eukaryota</taxon>
        <taxon>Metazoa</taxon>
        <taxon>Spiralia</taxon>
        <taxon>Lophotrochozoa</taxon>
        <taxon>Mollusca</taxon>
        <taxon>Gastropoda</taxon>
        <taxon>Heterobranchia</taxon>
        <taxon>Euthyneura</taxon>
        <taxon>Panpulmonata</taxon>
        <taxon>Sacoglossa</taxon>
        <taxon>Placobranchoidea</taxon>
        <taxon>Plakobranchidae</taxon>
        <taxon>Elysia</taxon>
    </lineage>
</organism>
<dbReference type="AlphaFoldDB" id="A0AAE1B1R5"/>
<evidence type="ECO:0000313" key="2">
    <source>
        <dbReference type="Proteomes" id="UP001283361"/>
    </source>
</evidence>
<evidence type="ECO:0000313" key="1">
    <source>
        <dbReference type="EMBL" id="KAK3798007.1"/>
    </source>
</evidence>
<sequence>MVVARDQWSTCAGRECESCLIDSLLDQAFSELYACDARPQDLSLRLPSSSHPATGRCSARSATDLLLHRKLSVSTFDAGLTSVFLKPEPHKALVQCREKSCERYPEESSFVDIPSSLLLIWFSKGVCFKRKILLSTDWFGPRFATASTYLQTVVSRDLSQTCYECKVSGPFTVC</sequence>
<comment type="caution">
    <text evidence="1">The sequence shown here is derived from an EMBL/GenBank/DDBJ whole genome shotgun (WGS) entry which is preliminary data.</text>
</comment>
<accession>A0AAE1B1R5</accession>
<protein>
    <submittedName>
        <fullName evidence="1">Uncharacterized protein</fullName>
    </submittedName>
</protein>
<reference evidence="1" key="1">
    <citation type="journal article" date="2023" name="G3 (Bethesda)">
        <title>A reference genome for the long-term kleptoplast-retaining sea slug Elysia crispata morphotype clarki.</title>
        <authorList>
            <person name="Eastman K.E."/>
            <person name="Pendleton A.L."/>
            <person name="Shaikh M.A."/>
            <person name="Suttiyut T."/>
            <person name="Ogas R."/>
            <person name="Tomko P."/>
            <person name="Gavelis G."/>
            <person name="Widhalm J.R."/>
            <person name="Wisecaver J.H."/>
        </authorList>
    </citation>
    <scope>NUCLEOTIDE SEQUENCE</scope>
    <source>
        <strain evidence="1">ECLA1</strain>
    </source>
</reference>
<keyword evidence="2" id="KW-1185">Reference proteome</keyword>
<name>A0AAE1B1R5_9GAST</name>